<evidence type="ECO:0000313" key="2">
    <source>
        <dbReference type="Proteomes" id="UP000004038"/>
    </source>
</evidence>
<organism evidence="1 2">
    <name type="scientific">Sinorhizobium meliloti CCNWSX0020</name>
    <dbReference type="NCBI Taxonomy" id="1107881"/>
    <lineage>
        <taxon>Bacteria</taxon>
        <taxon>Pseudomonadati</taxon>
        <taxon>Pseudomonadota</taxon>
        <taxon>Alphaproteobacteria</taxon>
        <taxon>Hyphomicrobiales</taxon>
        <taxon>Rhizobiaceae</taxon>
        <taxon>Sinorhizobium/Ensifer group</taxon>
        <taxon>Sinorhizobium</taxon>
    </lineage>
</organism>
<sequence length="107" mass="12221">MAPNVQEGERFSDADDPSDAKIAERVQLACGAATAALVSKPFQALMVRGADEVEKRRVSRRCVMIPRRRTFMPRPTSGLELNRKGRPEPPFNHLGFRSYERFLELRY</sequence>
<protein>
    <submittedName>
        <fullName evidence="1">Uncharacterized protein</fullName>
    </submittedName>
</protein>
<evidence type="ECO:0000313" key="1">
    <source>
        <dbReference type="EMBL" id="EHK79844.1"/>
    </source>
</evidence>
<dbReference type="AlphaFoldDB" id="H0FS94"/>
<dbReference type="Proteomes" id="UP000004038">
    <property type="component" value="Unassembled WGS sequence"/>
</dbReference>
<gene>
    <name evidence="1" type="ORF">SM0020_00015</name>
</gene>
<name>H0FS94_RHIML</name>
<accession>H0FS94</accession>
<proteinExistence type="predicted"/>
<dbReference type="EMBL" id="AGVV01000001">
    <property type="protein sequence ID" value="EHK79844.1"/>
    <property type="molecule type" value="Genomic_DNA"/>
</dbReference>
<reference evidence="1 2" key="1">
    <citation type="journal article" date="2012" name="J. Bacteriol.">
        <title>Draft Genome Sequence of Sinorhizobium meliloti CCNWSX0020, a Nitrogen-Fixing Symbiont with Copper Tolerance Capability Isolated from Lead-Zinc Mine Tailings.</title>
        <authorList>
            <person name="Li Z."/>
            <person name="Ma Z."/>
            <person name="Hao X."/>
            <person name="Wei G."/>
        </authorList>
    </citation>
    <scope>NUCLEOTIDE SEQUENCE [LARGE SCALE GENOMIC DNA]</scope>
    <source>
        <strain evidence="1 2">CCNWSX0020</strain>
    </source>
</reference>